<evidence type="ECO:0000313" key="17">
    <source>
        <dbReference type="EMBL" id="JAD54184.1"/>
    </source>
</evidence>
<dbReference type="InterPro" id="IPR007266">
    <property type="entry name" value="Ero1"/>
</dbReference>
<keyword evidence="10" id="KW-0249">Electron transport</keyword>
<keyword evidence="8" id="KW-0256">Endoplasmic reticulum</keyword>
<keyword evidence="12" id="KW-0472">Membrane</keyword>
<evidence type="ECO:0000256" key="12">
    <source>
        <dbReference type="ARBA" id="ARBA00023136"/>
    </source>
</evidence>
<dbReference type="InterPro" id="IPR037192">
    <property type="entry name" value="ERO1-like_sf"/>
</dbReference>
<evidence type="ECO:0000256" key="13">
    <source>
        <dbReference type="ARBA" id="ARBA00023157"/>
    </source>
</evidence>
<keyword evidence="6" id="KW-0285">Flavoprotein</keyword>
<feature type="compositionally biased region" description="Polar residues" evidence="16">
    <location>
        <begin position="75"/>
        <end position="85"/>
    </location>
</feature>
<protein>
    <submittedName>
        <fullName evidence="17">Uncharacterized protein</fullName>
    </submittedName>
</protein>
<dbReference type="EMBL" id="GBRH01243711">
    <property type="protein sequence ID" value="JAD54184.1"/>
    <property type="molecule type" value="Transcribed_RNA"/>
</dbReference>
<dbReference type="Pfam" id="PF04137">
    <property type="entry name" value="ERO1"/>
    <property type="match status" value="1"/>
</dbReference>
<keyword evidence="7" id="KW-0732">Signal</keyword>
<evidence type="ECO:0000256" key="4">
    <source>
        <dbReference type="ARBA" id="ARBA00011802"/>
    </source>
</evidence>
<comment type="cofactor">
    <cofactor evidence="1">
        <name>FAD</name>
        <dbReference type="ChEBI" id="CHEBI:57692"/>
    </cofactor>
</comment>
<reference evidence="17" key="2">
    <citation type="journal article" date="2015" name="Data Brief">
        <title>Shoot transcriptome of the giant reed, Arundo donax.</title>
        <authorList>
            <person name="Barrero R.A."/>
            <person name="Guerrero F.D."/>
            <person name="Moolhuijzen P."/>
            <person name="Goolsby J.A."/>
            <person name="Tidwell J."/>
            <person name="Bellgard S.E."/>
            <person name="Bellgard M.I."/>
        </authorList>
    </citation>
    <scope>NUCLEOTIDE SEQUENCE</scope>
    <source>
        <tissue evidence="17">Shoot tissue taken approximately 20 cm above the soil surface</tissue>
    </source>
</reference>
<dbReference type="SUPFAM" id="SSF110019">
    <property type="entry name" value="ERO1-like"/>
    <property type="match status" value="1"/>
</dbReference>
<evidence type="ECO:0000256" key="5">
    <source>
        <dbReference type="ARBA" id="ARBA00022448"/>
    </source>
</evidence>
<dbReference type="GO" id="GO:0005789">
    <property type="term" value="C:endoplasmic reticulum membrane"/>
    <property type="evidence" value="ECO:0007669"/>
    <property type="project" value="UniProtKB-SubCell"/>
</dbReference>
<dbReference type="AlphaFoldDB" id="A0A0A9AR25"/>
<feature type="region of interest" description="Disordered" evidence="16">
    <location>
        <begin position="75"/>
        <end position="97"/>
    </location>
</feature>
<comment type="subunit">
    <text evidence="4">May function both as a monomer and a homodimer.</text>
</comment>
<organism evidence="17">
    <name type="scientific">Arundo donax</name>
    <name type="common">Giant reed</name>
    <name type="synonym">Donax arundinaceus</name>
    <dbReference type="NCBI Taxonomy" id="35708"/>
    <lineage>
        <taxon>Eukaryota</taxon>
        <taxon>Viridiplantae</taxon>
        <taxon>Streptophyta</taxon>
        <taxon>Embryophyta</taxon>
        <taxon>Tracheophyta</taxon>
        <taxon>Spermatophyta</taxon>
        <taxon>Magnoliopsida</taxon>
        <taxon>Liliopsida</taxon>
        <taxon>Poales</taxon>
        <taxon>Poaceae</taxon>
        <taxon>PACMAD clade</taxon>
        <taxon>Arundinoideae</taxon>
        <taxon>Arundineae</taxon>
        <taxon>Arundo</taxon>
    </lineage>
</organism>
<evidence type="ECO:0000256" key="6">
    <source>
        <dbReference type="ARBA" id="ARBA00022630"/>
    </source>
</evidence>
<keyword evidence="13" id="KW-1015">Disulfide bond</keyword>
<keyword evidence="5" id="KW-0813">Transport</keyword>
<dbReference type="GO" id="GO:0071949">
    <property type="term" value="F:FAD binding"/>
    <property type="evidence" value="ECO:0007669"/>
    <property type="project" value="InterPro"/>
</dbReference>
<keyword evidence="14" id="KW-0325">Glycoprotein</keyword>
<name>A0A0A9AR25_ARUDO</name>
<sequence>MDCVGCEKCRLWGKLQVLGLGTALKILFSVDGESHLDQPLQLQRNEVIALFNLLNRLSESVKFVHEKGSSIEDVIQQQSPSTVQKGASEPNLKLGFL</sequence>
<dbReference type="PANTHER" id="PTHR12613">
    <property type="entry name" value="ERO1-RELATED"/>
    <property type="match status" value="1"/>
</dbReference>
<accession>A0A0A9AR25</accession>
<keyword evidence="9" id="KW-0274">FAD</keyword>
<proteinExistence type="inferred from homology"/>
<evidence type="ECO:0000256" key="16">
    <source>
        <dbReference type="SAM" id="MobiDB-lite"/>
    </source>
</evidence>
<keyword evidence="11" id="KW-0560">Oxidoreductase</keyword>
<dbReference type="PANTHER" id="PTHR12613:SF0">
    <property type="entry name" value="ERO1-LIKE PROTEIN"/>
    <property type="match status" value="1"/>
</dbReference>
<reference evidence="17" key="1">
    <citation type="submission" date="2014-09" db="EMBL/GenBank/DDBJ databases">
        <authorList>
            <person name="Magalhaes I.L.F."/>
            <person name="Oliveira U."/>
            <person name="Santos F.R."/>
            <person name="Vidigal T.H.D.A."/>
            <person name="Brescovit A.D."/>
            <person name="Santos A.J."/>
        </authorList>
    </citation>
    <scope>NUCLEOTIDE SEQUENCE</scope>
    <source>
        <tissue evidence="17">Shoot tissue taken approximately 20 cm above the soil surface</tissue>
    </source>
</reference>
<evidence type="ECO:0000256" key="11">
    <source>
        <dbReference type="ARBA" id="ARBA00023002"/>
    </source>
</evidence>
<evidence type="ECO:0000256" key="9">
    <source>
        <dbReference type="ARBA" id="ARBA00022827"/>
    </source>
</evidence>
<comment type="similarity">
    <text evidence="3">Belongs to the EROs family.</text>
</comment>
<evidence type="ECO:0000256" key="8">
    <source>
        <dbReference type="ARBA" id="ARBA00022824"/>
    </source>
</evidence>
<evidence type="ECO:0000256" key="15">
    <source>
        <dbReference type="ARBA" id="ARBA00023284"/>
    </source>
</evidence>
<evidence type="ECO:0000256" key="10">
    <source>
        <dbReference type="ARBA" id="ARBA00022982"/>
    </source>
</evidence>
<evidence type="ECO:0000256" key="1">
    <source>
        <dbReference type="ARBA" id="ARBA00001974"/>
    </source>
</evidence>
<evidence type="ECO:0000256" key="2">
    <source>
        <dbReference type="ARBA" id="ARBA00004367"/>
    </source>
</evidence>
<evidence type="ECO:0000256" key="14">
    <source>
        <dbReference type="ARBA" id="ARBA00023180"/>
    </source>
</evidence>
<keyword evidence="15" id="KW-0676">Redox-active center</keyword>
<dbReference type="GO" id="GO:0015035">
    <property type="term" value="F:protein-disulfide reductase activity"/>
    <property type="evidence" value="ECO:0007669"/>
    <property type="project" value="InterPro"/>
</dbReference>
<dbReference type="GO" id="GO:0034975">
    <property type="term" value="P:protein folding in endoplasmic reticulum"/>
    <property type="evidence" value="ECO:0007669"/>
    <property type="project" value="InterPro"/>
</dbReference>
<evidence type="ECO:0000256" key="3">
    <source>
        <dbReference type="ARBA" id="ARBA00008277"/>
    </source>
</evidence>
<comment type="subcellular location">
    <subcellularLocation>
        <location evidence="2">Endoplasmic reticulum membrane</location>
        <topology evidence="2">Peripheral membrane protein</topology>
        <orientation evidence="2">Lumenal side</orientation>
    </subcellularLocation>
</comment>
<dbReference type="GO" id="GO:0016972">
    <property type="term" value="F:thiol oxidase activity"/>
    <property type="evidence" value="ECO:0007669"/>
    <property type="project" value="InterPro"/>
</dbReference>
<evidence type="ECO:0000256" key="7">
    <source>
        <dbReference type="ARBA" id="ARBA00022729"/>
    </source>
</evidence>